<name>A0A136M0E5_9BACT</name>
<proteinExistence type="predicted"/>
<accession>A0A136M0E5</accession>
<sequence length="52" mass="5925">MGFDYLLYDIETETCSLMGLFCFANTGKTPEQLGNVLLRNSYSLVLDRNNDK</sequence>
<protein>
    <submittedName>
        <fullName evidence="1">Uncharacterized protein</fullName>
    </submittedName>
</protein>
<comment type="caution">
    <text evidence="1">The sequence shown here is derived from an EMBL/GenBank/DDBJ whole genome shotgun (WGS) entry which is preliminary data.</text>
</comment>
<dbReference type="EMBL" id="JYNZ01000002">
    <property type="protein sequence ID" value="KXK27378.1"/>
    <property type="molecule type" value="Genomic_DNA"/>
</dbReference>
<gene>
    <name evidence="1" type="ORF">TR69_WS6001000254</name>
</gene>
<dbReference type="AlphaFoldDB" id="A0A136M0E5"/>
<evidence type="ECO:0000313" key="2">
    <source>
        <dbReference type="Proteomes" id="UP000070457"/>
    </source>
</evidence>
<evidence type="ECO:0000313" key="1">
    <source>
        <dbReference type="EMBL" id="KXK27378.1"/>
    </source>
</evidence>
<reference evidence="1 2" key="1">
    <citation type="submission" date="2015-02" db="EMBL/GenBank/DDBJ databases">
        <title>Improved understanding of the partial-nitritation anammox process through 23 genomes representing the majority of the microbial community.</title>
        <authorList>
            <person name="Speth D.R."/>
            <person name="In T Zandt M."/>
            <person name="Guerrero Cruz S."/>
            <person name="Jetten M.S."/>
            <person name="Dutilh B.E."/>
        </authorList>
    </citation>
    <scope>NUCLEOTIDE SEQUENCE [LARGE SCALE GENOMIC DNA]</scope>
    <source>
        <strain evidence="1">OLB20</strain>
    </source>
</reference>
<organism evidence="1 2">
    <name type="scientific">candidate division WS6 bacterium OLB20</name>
    <dbReference type="NCBI Taxonomy" id="1617426"/>
    <lineage>
        <taxon>Bacteria</taxon>
        <taxon>Candidatus Dojkabacteria</taxon>
    </lineage>
</organism>
<dbReference type="Proteomes" id="UP000070457">
    <property type="component" value="Unassembled WGS sequence"/>
</dbReference>